<dbReference type="OMA" id="WEINAES"/>
<dbReference type="KEGG" id="tad:TRIADDRAFT_8256"/>
<dbReference type="GeneID" id="6751744"/>
<dbReference type="PANTHER" id="PTHR24416">
    <property type="entry name" value="TYROSINE-PROTEIN KINASE RECEPTOR"/>
    <property type="match status" value="1"/>
</dbReference>
<dbReference type="PANTHER" id="PTHR24416:SF611">
    <property type="entry name" value="TYROSINE-PROTEIN KINASE TRANSMEMBRANE RECEPTOR ROR"/>
    <property type="match status" value="1"/>
</dbReference>
<dbReference type="HOGENOM" id="CLU_000288_7_26_1"/>
<name>B3RSL4_TRIAD</name>
<evidence type="ECO:0000259" key="1">
    <source>
        <dbReference type="PROSITE" id="PS50011"/>
    </source>
</evidence>
<feature type="non-terminal residue" evidence="2">
    <location>
        <position position="1"/>
    </location>
</feature>
<dbReference type="InterPro" id="IPR011009">
    <property type="entry name" value="Kinase-like_dom_sf"/>
</dbReference>
<keyword evidence="3" id="KW-1185">Reference proteome</keyword>
<dbReference type="Pfam" id="PF07714">
    <property type="entry name" value="PK_Tyr_Ser-Thr"/>
    <property type="match status" value="1"/>
</dbReference>
<dbReference type="Proteomes" id="UP000009022">
    <property type="component" value="Unassembled WGS sequence"/>
</dbReference>
<reference evidence="2 3" key="1">
    <citation type="journal article" date="2008" name="Nature">
        <title>The Trichoplax genome and the nature of placozoans.</title>
        <authorList>
            <person name="Srivastava M."/>
            <person name="Begovic E."/>
            <person name="Chapman J."/>
            <person name="Putnam N.H."/>
            <person name="Hellsten U."/>
            <person name="Kawashima T."/>
            <person name="Kuo A."/>
            <person name="Mitros T."/>
            <person name="Salamov A."/>
            <person name="Carpenter M.L."/>
            <person name="Signorovitch A.Y."/>
            <person name="Moreno M.A."/>
            <person name="Kamm K."/>
            <person name="Grimwood J."/>
            <person name="Schmutz J."/>
            <person name="Shapiro H."/>
            <person name="Grigoriev I.V."/>
            <person name="Buss L.W."/>
            <person name="Schierwater B."/>
            <person name="Dellaporta S.L."/>
            <person name="Rokhsar D.S."/>
        </authorList>
    </citation>
    <scope>NUCLEOTIDE SEQUENCE [LARGE SCALE GENOMIC DNA]</scope>
    <source>
        <strain evidence="2 3">Grell-BS-1999</strain>
    </source>
</reference>
<accession>B3RSL4</accession>
<evidence type="ECO:0000313" key="2">
    <source>
        <dbReference type="EMBL" id="EDV26533.1"/>
    </source>
</evidence>
<dbReference type="GO" id="GO:0004672">
    <property type="term" value="F:protein kinase activity"/>
    <property type="evidence" value="ECO:0007669"/>
    <property type="project" value="InterPro"/>
</dbReference>
<dbReference type="SUPFAM" id="SSF56112">
    <property type="entry name" value="Protein kinase-like (PK-like)"/>
    <property type="match status" value="1"/>
</dbReference>
<gene>
    <name evidence="2" type="ORF">TRIADDRAFT_8256</name>
</gene>
<organism evidence="2 3">
    <name type="scientific">Trichoplax adhaerens</name>
    <name type="common">Trichoplax reptans</name>
    <dbReference type="NCBI Taxonomy" id="10228"/>
    <lineage>
        <taxon>Eukaryota</taxon>
        <taxon>Metazoa</taxon>
        <taxon>Placozoa</taxon>
        <taxon>Uniplacotomia</taxon>
        <taxon>Trichoplacea</taxon>
        <taxon>Trichoplacidae</taxon>
        <taxon>Trichoplax</taxon>
    </lineage>
</organism>
<dbReference type="InterPro" id="IPR000719">
    <property type="entry name" value="Prot_kinase_dom"/>
</dbReference>
<dbReference type="RefSeq" id="XP_002110529.1">
    <property type="nucleotide sequence ID" value="XM_002110493.1"/>
</dbReference>
<dbReference type="PROSITE" id="PS50011">
    <property type="entry name" value="PROTEIN_KINASE_DOM"/>
    <property type="match status" value="1"/>
</dbReference>
<dbReference type="InterPro" id="IPR050122">
    <property type="entry name" value="RTK"/>
</dbReference>
<dbReference type="InParanoid" id="B3RSL4"/>
<dbReference type="PhylomeDB" id="B3RSL4"/>
<sequence length="84" mass="9645">FTSQSDIWSYGILLWELFSYGCQPYPQRSEDEILGLVEGGFRLDCPKGCPTSMYDIITSCWDILPQNRTTFEKIKQLLSNATID</sequence>
<dbReference type="EMBL" id="DS985243">
    <property type="protein sequence ID" value="EDV26533.1"/>
    <property type="molecule type" value="Genomic_DNA"/>
</dbReference>
<dbReference type="eggNOG" id="KOG0197">
    <property type="taxonomic scope" value="Eukaryota"/>
</dbReference>
<dbReference type="AlphaFoldDB" id="B3RSL4"/>
<dbReference type="GO" id="GO:0005524">
    <property type="term" value="F:ATP binding"/>
    <property type="evidence" value="ECO:0007669"/>
    <property type="project" value="InterPro"/>
</dbReference>
<protein>
    <recommendedName>
        <fullName evidence="1">Protein kinase domain-containing protein</fullName>
    </recommendedName>
</protein>
<dbReference type="Gene3D" id="1.10.510.10">
    <property type="entry name" value="Transferase(Phosphotransferase) domain 1"/>
    <property type="match status" value="1"/>
</dbReference>
<dbReference type="CTD" id="6751744"/>
<dbReference type="PRINTS" id="PR00109">
    <property type="entry name" value="TYRKINASE"/>
</dbReference>
<dbReference type="STRING" id="10228.B3RSL4"/>
<feature type="domain" description="Protein kinase" evidence="1">
    <location>
        <begin position="1"/>
        <end position="83"/>
    </location>
</feature>
<dbReference type="InterPro" id="IPR001245">
    <property type="entry name" value="Ser-Thr/Tyr_kinase_cat_dom"/>
</dbReference>
<dbReference type="OrthoDB" id="4062651at2759"/>
<feature type="non-terminal residue" evidence="2">
    <location>
        <position position="84"/>
    </location>
</feature>
<evidence type="ECO:0000313" key="3">
    <source>
        <dbReference type="Proteomes" id="UP000009022"/>
    </source>
</evidence>
<proteinExistence type="predicted"/>